<protein>
    <recommendedName>
        <fullName evidence="3">Solute-binding protein family 3/N-terminal domain-containing protein</fullName>
    </recommendedName>
</protein>
<evidence type="ECO:0000313" key="2">
    <source>
        <dbReference type="Proteomes" id="UP000197068"/>
    </source>
</evidence>
<dbReference type="Proteomes" id="UP000197068">
    <property type="component" value="Unassembled WGS sequence"/>
</dbReference>
<evidence type="ECO:0008006" key="3">
    <source>
        <dbReference type="Google" id="ProtNLM"/>
    </source>
</evidence>
<sequence>MKNSLIIITLLSFCCYCPTSNAQKKIYWFSDDAKDYIQSIKNSNVPSSMVIDTTRLLLASLPQYQFNLEFAQSPSIARLLKKLPNSCAPNRIKTPERLKDNIYSSPLNIALNLRLYYKKRDASSILPTNALDNNKRLKSLAALFTGKSTYTLGIDAGRSLGMFLDKQIATLPPHNLVIRSGGEATTSLVKMLLKERIDYIVDYPVSVNKALKHSSTAWPLASVAIAGSPGYIVGYVACHKGPLGQQVINDINQSLQKLYLSYPFYQAHTRYLASKDLVNFNQAYQAVFQVQIPLKNDH</sequence>
<dbReference type="SUPFAM" id="SSF53850">
    <property type="entry name" value="Periplasmic binding protein-like II"/>
    <property type="match status" value="1"/>
</dbReference>
<organism evidence="1 2">
    <name type="scientific">Colwellia marinimaniae</name>
    <dbReference type="NCBI Taxonomy" id="1513592"/>
    <lineage>
        <taxon>Bacteria</taxon>
        <taxon>Pseudomonadati</taxon>
        <taxon>Pseudomonadota</taxon>
        <taxon>Gammaproteobacteria</taxon>
        <taxon>Alteromonadales</taxon>
        <taxon>Colwelliaceae</taxon>
        <taxon>Colwellia</taxon>
    </lineage>
</organism>
<gene>
    <name evidence="1" type="ORF">MTCD1_00161</name>
</gene>
<evidence type="ECO:0000313" key="1">
    <source>
        <dbReference type="EMBL" id="GAW94565.1"/>
    </source>
</evidence>
<accession>A0ABQ0MQB1</accession>
<name>A0ABQ0MQB1_9GAMM</name>
<proteinExistence type="predicted"/>
<dbReference type="EMBL" id="BDQM01000001">
    <property type="protein sequence ID" value="GAW94565.1"/>
    <property type="molecule type" value="Genomic_DNA"/>
</dbReference>
<dbReference type="RefSeq" id="WP_057182431.1">
    <property type="nucleotide sequence ID" value="NZ_BDQM01000001.1"/>
</dbReference>
<comment type="caution">
    <text evidence="1">The sequence shown here is derived from an EMBL/GenBank/DDBJ whole genome shotgun (WGS) entry which is preliminary data.</text>
</comment>
<keyword evidence="2" id="KW-1185">Reference proteome</keyword>
<reference evidence="1 2" key="1">
    <citation type="submission" date="2017-06" db="EMBL/GenBank/DDBJ databases">
        <title>Whole Genome Sequences of Colwellia marinimaniae MTCD1.</title>
        <authorList>
            <person name="Kusumoto H."/>
            <person name="Inoue M."/>
            <person name="Tanikawa K."/>
            <person name="Maeji H."/>
            <person name="Cameron J.H."/>
            <person name="Bartlett D.H."/>
        </authorList>
    </citation>
    <scope>NUCLEOTIDE SEQUENCE [LARGE SCALE GENOMIC DNA]</scope>
    <source>
        <strain evidence="1 2">MTCD1</strain>
    </source>
</reference>